<accession>A0AAV2ANJ7</accession>
<reference evidence="1 2" key="1">
    <citation type="submission" date="2024-04" db="EMBL/GenBank/DDBJ databases">
        <authorList>
            <person name="Rising A."/>
            <person name="Reimegard J."/>
            <person name="Sonavane S."/>
            <person name="Akerstrom W."/>
            <person name="Nylinder S."/>
            <person name="Hedman E."/>
            <person name="Kallberg Y."/>
        </authorList>
    </citation>
    <scope>NUCLEOTIDE SEQUENCE [LARGE SCALE GENOMIC DNA]</scope>
</reference>
<proteinExistence type="predicted"/>
<evidence type="ECO:0000313" key="2">
    <source>
        <dbReference type="Proteomes" id="UP001497382"/>
    </source>
</evidence>
<sequence>MAQNSEEKQRKGMKKEGVVKHDVPWAGVPRATLTALVCQNYLIFDPLRLSVAVVPRPGYVKIDSSTCPELGSSKKCSVTKVQTDLPLNHSTSNQHRVILETEARSSDTTYATVARTASLLHGDQAKGIYVTKGTDVNQSSLPLSRNKGRAGVGVTEERTPHPKIVLNGAGKKSGLQIVGKLPKQAWKEAPGTSYTLVSRSSDANYAMALPCPDAEDDRGIAIRAWTYHPGRSPPPTKQYRRIFSVPAPNLTHAHVCSNHAHSVLTLPPNSKSLVL</sequence>
<evidence type="ECO:0000313" key="1">
    <source>
        <dbReference type="EMBL" id="CAL1285578.1"/>
    </source>
</evidence>
<protein>
    <submittedName>
        <fullName evidence="1">Uncharacterized protein</fullName>
    </submittedName>
</protein>
<gene>
    <name evidence="1" type="ORF">LARSCL_LOCUS13789</name>
</gene>
<keyword evidence="2" id="KW-1185">Reference proteome</keyword>
<dbReference type="Proteomes" id="UP001497382">
    <property type="component" value="Unassembled WGS sequence"/>
</dbReference>
<dbReference type="EMBL" id="CAXIEN010000192">
    <property type="protein sequence ID" value="CAL1285578.1"/>
    <property type="molecule type" value="Genomic_DNA"/>
</dbReference>
<name>A0AAV2ANJ7_9ARAC</name>
<dbReference type="AlphaFoldDB" id="A0AAV2ANJ7"/>
<comment type="caution">
    <text evidence="1">The sequence shown here is derived from an EMBL/GenBank/DDBJ whole genome shotgun (WGS) entry which is preliminary data.</text>
</comment>
<organism evidence="1 2">
    <name type="scientific">Larinioides sclopetarius</name>
    <dbReference type="NCBI Taxonomy" id="280406"/>
    <lineage>
        <taxon>Eukaryota</taxon>
        <taxon>Metazoa</taxon>
        <taxon>Ecdysozoa</taxon>
        <taxon>Arthropoda</taxon>
        <taxon>Chelicerata</taxon>
        <taxon>Arachnida</taxon>
        <taxon>Araneae</taxon>
        <taxon>Araneomorphae</taxon>
        <taxon>Entelegynae</taxon>
        <taxon>Araneoidea</taxon>
        <taxon>Araneidae</taxon>
        <taxon>Larinioides</taxon>
    </lineage>
</organism>